<keyword evidence="2" id="KW-0547">Nucleotide-binding</keyword>
<evidence type="ECO:0000256" key="4">
    <source>
        <dbReference type="ARBA" id="ARBA00032478"/>
    </source>
</evidence>
<name>A0A0D3IWP6_EMIH1</name>
<organism evidence="6 7">
    <name type="scientific">Emiliania huxleyi (strain CCMP1516)</name>
    <dbReference type="NCBI Taxonomy" id="280463"/>
    <lineage>
        <taxon>Eukaryota</taxon>
        <taxon>Haptista</taxon>
        <taxon>Haptophyta</taxon>
        <taxon>Prymnesiophyceae</taxon>
        <taxon>Isochrysidales</taxon>
        <taxon>Noelaerhabdaceae</taxon>
        <taxon>Emiliania</taxon>
    </lineage>
</organism>
<evidence type="ECO:0000256" key="1">
    <source>
        <dbReference type="ARBA" id="ARBA00013824"/>
    </source>
</evidence>
<proteinExistence type="predicted"/>
<dbReference type="STRING" id="2903.R1DY59"/>
<dbReference type="AlphaFoldDB" id="A0A0D3IWP6"/>
<accession>A0A0D3IWP6</accession>
<dbReference type="PaxDb" id="2903-EOD15681"/>
<dbReference type="PROSITE" id="PS51722">
    <property type="entry name" value="G_TR_2"/>
    <property type="match status" value="1"/>
</dbReference>
<dbReference type="FunFam" id="3.40.50.10050:FF:000002">
    <property type="entry name" value="Eukaryotic translation initiation factor 5B"/>
    <property type="match status" value="1"/>
</dbReference>
<dbReference type="CDD" id="cd01887">
    <property type="entry name" value="IF2_eIF5B"/>
    <property type="match status" value="1"/>
</dbReference>
<dbReference type="Proteomes" id="UP000013827">
    <property type="component" value="Unassembled WGS sequence"/>
</dbReference>
<reference evidence="7" key="1">
    <citation type="journal article" date="2013" name="Nature">
        <title>Pan genome of the phytoplankton Emiliania underpins its global distribution.</title>
        <authorList>
            <person name="Read B.A."/>
            <person name="Kegel J."/>
            <person name="Klute M.J."/>
            <person name="Kuo A."/>
            <person name="Lefebvre S.C."/>
            <person name="Maumus F."/>
            <person name="Mayer C."/>
            <person name="Miller J."/>
            <person name="Monier A."/>
            <person name="Salamov A."/>
            <person name="Young J."/>
            <person name="Aguilar M."/>
            <person name="Claverie J.M."/>
            <person name="Frickenhaus S."/>
            <person name="Gonzalez K."/>
            <person name="Herman E.K."/>
            <person name="Lin Y.C."/>
            <person name="Napier J."/>
            <person name="Ogata H."/>
            <person name="Sarno A.F."/>
            <person name="Shmutz J."/>
            <person name="Schroeder D."/>
            <person name="de Vargas C."/>
            <person name="Verret F."/>
            <person name="von Dassow P."/>
            <person name="Valentin K."/>
            <person name="Van de Peer Y."/>
            <person name="Wheeler G."/>
            <person name="Dacks J.B."/>
            <person name="Delwiche C.F."/>
            <person name="Dyhrman S.T."/>
            <person name="Glockner G."/>
            <person name="John U."/>
            <person name="Richards T."/>
            <person name="Worden A.Z."/>
            <person name="Zhang X."/>
            <person name="Grigoriev I.V."/>
            <person name="Allen A.E."/>
            <person name="Bidle K."/>
            <person name="Borodovsky M."/>
            <person name="Bowler C."/>
            <person name="Brownlee C."/>
            <person name="Cock J.M."/>
            <person name="Elias M."/>
            <person name="Gladyshev V.N."/>
            <person name="Groth M."/>
            <person name="Guda C."/>
            <person name="Hadaegh A."/>
            <person name="Iglesias-Rodriguez M.D."/>
            <person name="Jenkins J."/>
            <person name="Jones B.M."/>
            <person name="Lawson T."/>
            <person name="Leese F."/>
            <person name="Lindquist E."/>
            <person name="Lobanov A."/>
            <person name="Lomsadze A."/>
            <person name="Malik S.B."/>
            <person name="Marsh M.E."/>
            <person name="Mackinder L."/>
            <person name="Mock T."/>
            <person name="Mueller-Roeber B."/>
            <person name="Pagarete A."/>
            <person name="Parker M."/>
            <person name="Probert I."/>
            <person name="Quesneville H."/>
            <person name="Raines C."/>
            <person name="Rensing S.A."/>
            <person name="Riano-Pachon D.M."/>
            <person name="Richier S."/>
            <person name="Rokitta S."/>
            <person name="Shiraiwa Y."/>
            <person name="Soanes D.M."/>
            <person name="van der Giezen M."/>
            <person name="Wahlund T.M."/>
            <person name="Williams B."/>
            <person name="Wilson W."/>
            <person name="Wolfe G."/>
            <person name="Wurch L.L."/>
        </authorList>
    </citation>
    <scope>NUCLEOTIDE SEQUENCE</scope>
</reference>
<dbReference type="Pfam" id="PF11987">
    <property type="entry name" value="IF-2"/>
    <property type="match status" value="1"/>
</dbReference>
<dbReference type="KEGG" id="ehx:EMIHUDRAFT_66324"/>
<dbReference type="GO" id="GO:0003743">
    <property type="term" value="F:translation initiation factor activity"/>
    <property type="evidence" value="ECO:0007669"/>
    <property type="project" value="TreeGrafter"/>
</dbReference>
<evidence type="ECO:0000256" key="3">
    <source>
        <dbReference type="ARBA" id="ARBA00023134"/>
    </source>
</evidence>
<dbReference type="PANTHER" id="PTHR43381">
    <property type="entry name" value="TRANSLATION INITIATION FACTOR IF-2-RELATED"/>
    <property type="match status" value="1"/>
</dbReference>
<reference evidence="6" key="2">
    <citation type="submission" date="2024-10" db="UniProtKB">
        <authorList>
            <consortium name="EnsemblProtists"/>
        </authorList>
    </citation>
    <scope>IDENTIFICATION</scope>
</reference>
<dbReference type="PANTHER" id="PTHR43381:SF4">
    <property type="entry name" value="EUKARYOTIC TRANSLATION INITIATION FACTOR 5B"/>
    <property type="match status" value="1"/>
</dbReference>
<evidence type="ECO:0000313" key="7">
    <source>
        <dbReference type="Proteomes" id="UP000013827"/>
    </source>
</evidence>
<dbReference type="GeneID" id="17261833"/>
<evidence type="ECO:0000313" key="6">
    <source>
        <dbReference type="EnsemblProtists" id="EOD15681"/>
    </source>
</evidence>
<dbReference type="RefSeq" id="XP_005768110.1">
    <property type="nucleotide sequence ID" value="XM_005768053.1"/>
</dbReference>
<dbReference type="SUPFAM" id="SSF50447">
    <property type="entry name" value="Translation proteins"/>
    <property type="match status" value="1"/>
</dbReference>
<keyword evidence="3" id="KW-0342">GTP-binding</keyword>
<dbReference type="Gene3D" id="2.40.30.10">
    <property type="entry name" value="Translation factors"/>
    <property type="match status" value="2"/>
</dbReference>
<dbReference type="InterPro" id="IPR023115">
    <property type="entry name" value="TIF_IF2_dom3"/>
</dbReference>
<sequence>MAARTPDRLRSPICCIMGHVDTGKTKLLDNIRRTNVQDGEAGGITQQIGASFFPNETLCDRMGSLLAKNKATAREPGVAVRVPGLLIIDTPGHESFSNLRSRGSSLCDIAILVIDIMHGLEPQTIESMNMLRAKQTPFVDRLYGWSEAKDRPFIEAIEEQDDGVKREFESRASAILLSIAEQDQTQSLPTSPPVVHSSASLSAALQGLNAQLYYRNKDPREYISLVPTSAHTGEGVADILMNLVGMTQKMFVDRIMWTPMVQCTVLEVKVIEGLGATADVILANGTLKRGDRIVMCGFGGPVVTRVRDLLTPRPLRELRIDGAAGIKICANHLENVVAGSACLVPFKDVPYDLEALKQDATGASSFLSSSLNGGLGVYAMASTLGSLEARLGLRTAHPEYRTQCGFSPIPVSAVNIGPIHKKDVIKASIMHEFKPEYATILAFDVPLTKEGELQAKESQVKVFTAEIIYHLFDQFTKYMADVRLEQQAKAATTAVYPAICKVSSPDHVWCRGGGGDPILLGLAVQEGTLKKGTPLCAYLDIGRVVSMEPEKGKQVDVLKAGKSAAVKIDAVTSIQYGRQFDHTYPLYARVTRRSIDAIKELFKEGGRAGVNGVSSHSLL</sequence>
<dbReference type="SUPFAM" id="SSF52156">
    <property type="entry name" value="Initiation factor IF2/eIF5b, domain 3"/>
    <property type="match status" value="1"/>
</dbReference>
<dbReference type="InterPro" id="IPR000795">
    <property type="entry name" value="T_Tr_GTP-bd_dom"/>
</dbReference>
<dbReference type="InterPro" id="IPR004161">
    <property type="entry name" value="EFTu-like_2"/>
</dbReference>
<dbReference type="Pfam" id="PF03144">
    <property type="entry name" value="GTP_EFTU_D2"/>
    <property type="match status" value="1"/>
</dbReference>
<dbReference type="InterPro" id="IPR029459">
    <property type="entry name" value="EFTU-type"/>
</dbReference>
<evidence type="ECO:0000259" key="5">
    <source>
        <dbReference type="PROSITE" id="PS51722"/>
    </source>
</evidence>
<feature type="domain" description="Tr-type G" evidence="5">
    <location>
        <begin position="9"/>
        <end position="251"/>
    </location>
</feature>
<dbReference type="Pfam" id="PF14578">
    <property type="entry name" value="GTP_EFTU_D4"/>
    <property type="match status" value="1"/>
</dbReference>
<dbReference type="Gene3D" id="3.40.50.300">
    <property type="entry name" value="P-loop containing nucleotide triphosphate hydrolases"/>
    <property type="match status" value="1"/>
</dbReference>
<dbReference type="HOGENOM" id="CLU_002656_3_3_1"/>
<dbReference type="InterPro" id="IPR009000">
    <property type="entry name" value="Transl_B-barrel_sf"/>
</dbReference>
<dbReference type="InterPro" id="IPR036925">
    <property type="entry name" value="TIF_IF2_dom3_sf"/>
</dbReference>
<dbReference type="CDD" id="cd03703">
    <property type="entry name" value="aeIF5B_II"/>
    <property type="match status" value="1"/>
</dbReference>
<dbReference type="EnsemblProtists" id="EOD15681">
    <property type="protein sequence ID" value="EOD15681"/>
    <property type="gene ID" value="EMIHUDRAFT_66324"/>
</dbReference>
<dbReference type="eggNOG" id="KOG1144">
    <property type="taxonomic scope" value="Eukaryota"/>
</dbReference>
<dbReference type="Pfam" id="PF00009">
    <property type="entry name" value="GTP_EFTU"/>
    <property type="match status" value="1"/>
</dbReference>
<dbReference type="GO" id="GO:0003924">
    <property type="term" value="F:GTPase activity"/>
    <property type="evidence" value="ECO:0007669"/>
    <property type="project" value="InterPro"/>
</dbReference>
<dbReference type="GO" id="GO:0005525">
    <property type="term" value="F:GTP binding"/>
    <property type="evidence" value="ECO:0007669"/>
    <property type="project" value="UniProtKB-KW"/>
</dbReference>
<dbReference type="Gene3D" id="3.40.50.10050">
    <property type="entry name" value="Translation initiation factor IF- 2, domain 3"/>
    <property type="match status" value="1"/>
</dbReference>
<evidence type="ECO:0000256" key="2">
    <source>
        <dbReference type="ARBA" id="ARBA00022741"/>
    </source>
</evidence>
<dbReference type="InterPro" id="IPR015760">
    <property type="entry name" value="TIF_IF2"/>
</dbReference>
<dbReference type="OMA" id="QLMWCAN"/>
<dbReference type="GO" id="GO:0005739">
    <property type="term" value="C:mitochondrion"/>
    <property type="evidence" value="ECO:0007669"/>
    <property type="project" value="TreeGrafter"/>
</dbReference>
<dbReference type="InterPro" id="IPR027417">
    <property type="entry name" value="P-loop_NTPase"/>
</dbReference>
<dbReference type="SUPFAM" id="SSF52540">
    <property type="entry name" value="P-loop containing nucleoside triphosphate hydrolases"/>
    <property type="match status" value="1"/>
</dbReference>
<keyword evidence="7" id="KW-1185">Reference proteome</keyword>
<protein>
    <recommendedName>
        <fullName evidence="1">Eukaryotic translation initiation factor 5B</fullName>
    </recommendedName>
    <alternativeName>
        <fullName evidence="4">Translation initiation factor IF-2</fullName>
    </alternativeName>
</protein>
<dbReference type="PRINTS" id="PR00315">
    <property type="entry name" value="ELONGATNFCT"/>
</dbReference>